<gene>
    <name evidence="2" type="ORF">LZ538_06300</name>
</gene>
<dbReference type="PANTHER" id="PTHR42663">
    <property type="entry name" value="HYDROLASE C777.06C-RELATED-RELATED"/>
    <property type="match status" value="1"/>
</dbReference>
<accession>A0ABT0S1C4</accession>
<proteinExistence type="predicted"/>
<feature type="domain" description="Metallo-beta-lactamase" evidence="1">
    <location>
        <begin position="67"/>
        <end position="245"/>
    </location>
</feature>
<evidence type="ECO:0000313" key="3">
    <source>
        <dbReference type="Proteomes" id="UP001165342"/>
    </source>
</evidence>
<dbReference type="SMART" id="SM00849">
    <property type="entry name" value="Lactamase_B"/>
    <property type="match status" value="1"/>
</dbReference>
<dbReference type="InterPro" id="IPR001279">
    <property type="entry name" value="Metallo-B-lactamas"/>
</dbReference>
<sequence length="325" mass="35879">MTADPLLVRFWGTRGVVPVASTAREVRAKIANALVVARGASIASFEDAARFIDEELDFAATATYGGATSCVEIESGDDAFFVCDMGSGLQQFGREAMGLCRRGRPAKFNVFLSHMHWDHIMGFPSFLPAQDDASTIIIHSCHPDAEDALRRQQDEIFSAVPFEAMAATISFVAVRPGEEIEVDGLRVTAMQQDHPHGSFGYRFGDAAGRSVVYSTDSEHRIDDMAREDAFTAFFREADLVICDTMYSLAASNMAKEDRGHSSNLVAIDLCREAGARRLALFHHDPFHDDEAIQRMHEDSIRYEKLTRGGFPLDVLCAYDGLEILL</sequence>
<organism evidence="2 3">
    <name type="scientific">Sphingomonas hankyongi</name>
    <dbReference type="NCBI Taxonomy" id="2908209"/>
    <lineage>
        <taxon>Bacteria</taxon>
        <taxon>Pseudomonadati</taxon>
        <taxon>Pseudomonadota</taxon>
        <taxon>Alphaproteobacteria</taxon>
        <taxon>Sphingomonadales</taxon>
        <taxon>Sphingomonadaceae</taxon>
        <taxon>Sphingomonas</taxon>
    </lineage>
</organism>
<dbReference type="CDD" id="cd07715">
    <property type="entry name" value="TaR3-like_MBL-fold"/>
    <property type="match status" value="1"/>
</dbReference>
<evidence type="ECO:0000313" key="2">
    <source>
        <dbReference type="EMBL" id="MCL6729668.1"/>
    </source>
</evidence>
<dbReference type="PANTHER" id="PTHR42663:SF4">
    <property type="entry name" value="SLL1036 PROTEIN"/>
    <property type="match status" value="1"/>
</dbReference>
<protein>
    <submittedName>
        <fullName evidence="2">MBL fold metallo-hydrolase</fullName>
    </submittedName>
</protein>
<comment type="caution">
    <text evidence="2">The sequence shown here is derived from an EMBL/GenBank/DDBJ whole genome shotgun (WGS) entry which is preliminary data.</text>
</comment>
<dbReference type="Proteomes" id="UP001165342">
    <property type="component" value="Unassembled WGS sequence"/>
</dbReference>
<dbReference type="RefSeq" id="WP_249831153.1">
    <property type="nucleotide sequence ID" value="NZ_JAMGBE010000002.1"/>
</dbReference>
<reference evidence="2" key="1">
    <citation type="submission" date="2022-05" db="EMBL/GenBank/DDBJ databases">
        <authorList>
            <person name="Jo J.-H."/>
            <person name="Im W.-T."/>
        </authorList>
    </citation>
    <scope>NUCLEOTIDE SEQUENCE</scope>
    <source>
        <strain evidence="2">SE220</strain>
    </source>
</reference>
<dbReference type="EMBL" id="JAMGBE010000002">
    <property type="protein sequence ID" value="MCL6729668.1"/>
    <property type="molecule type" value="Genomic_DNA"/>
</dbReference>
<dbReference type="Pfam" id="PF12706">
    <property type="entry name" value="Lactamase_B_2"/>
    <property type="match status" value="1"/>
</dbReference>
<dbReference type="SUPFAM" id="SSF56281">
    <property type="entry name" value="Metallo-hydrolase/oxidoreductase"/>
    <property type="match status" value="1"/>
</dbReference>
<dbReference type="InterPro" id="IPR036866">
    <property type="entry name" value="RibonucZ/Hydroxyglut_hydro"/>
</dbReference>
<name>A0ABT0S1C4_9SPHN</name>
<evidence type="ECO:0000259" key="1">
    <source>
        <dbReference type="SMART" id="SM00849"/>
    </source>
</evidence>
<keyword evidence="3" id="KW-1185">Reference proteome</keyword>
<dbReference type="Gene3D" id="3.60.15.10">
    <property type="entry name" value="Ribonuclease Z/Hydroxyacylglutathione hydrolase-like"/>
    <property type="match status" value="1"/>
</dbReference>